<feature type="domain" description="AMP-dependent synthetase/ligase" evidence="5">
    <location>
        <begin position="25"/>
        <end position="383"/>
    </location>
</feature>
<comment type="similarity">
    <text evidence="1">Belongs to the ATP-dependent AMP-binding enzyme family.</text>
</comment>
<dbReference type="RefSeq" id="WP_090854420.1">
    <property type="nucleotide sequence ID" value="NZ_FNJU01000005.1"/>
</dbReference>
<name>A0A1H0USV3_9BACI</name>
<dbReference type="GO" id="GO:0005524">
    <property type="term" value="F:ATP binding"/>
    <property type="evidence" value="ECO:0007669"/>
    <property type="project" value="UniProtKB-KW"/>
</dbReference>
<dbReference type="GO" id="GO:0015645">
    <property type="term" value="F:fatty acid ligase activity"/>
    <property type="evidence" value="ECO:0007669"/>
    <property type="project" value="TreeGrafter"/>
</dbReference>
<keyword evidence="8" id="KW-1185">Reference proteome</keyword>
<dbReference type="InterPro" id="IPR045851">
    <property type="entry name" value="AMP-bd_C_sf"/>
</dbReference>
<dbReference type="Gene3D" id="3.40.50.12780">
    <property type="entry name" value="N-terminal domain of ligase-like"/>
    <property type="match status" value="1"/>
</dbReference>
<dbReference type="SUPFAM" id="SSF56801">
    <property type="entry name" value="Acetyl-CoA synthetase-like"/>
    <property type="match status" value="1"/>
</dbReference>
<evidence type="ECO:0000256" key="4">
    <source>
        <dbReference type="ARBA" id="ARBA00022840"/>
    </source>
</evidence>
<keyword evidence="3" id="KW-0547">Nucleotide-binding</keyword>
<dbReference type="PANTHER" id="PTHR43605">
    <property type="entry name" value="ACYL-COENZYME A SYNTHETASE"/>
    <property type="match status" value="1"/>
</dbReference>
<evidence type="ECO:0000259" key="6">
    <source>
        <dbReference type="Pfam" id="PF13193"/>
    </source>
</evidence>
<gene>
    <name evidence="7" type="ORF">SAMN05216565_105145</name>
</gene>
<evidence type="ECO:0000313" key="8">
    <source>
        <dbReference type="Proteomes" id="UP000199159"/>
    </source>
</evidence>
<feature type="domain" description="AMP-binding enzyme C-terminal" evidence="6">
    <location>
        <begin position="433"/>
        <end position="511"/>
    </location>
</feature>
<reference evidence="8" key="1">
    <citation type="submission" date="2016-10" db="EMBL/GenBank/DDBJ databases">
        <authorList>
            <person name="Varghese N."/>
            <person name="Submissions S."/>
        </authorList>
    </citation>
    <scope>NUCLEOTIDE SEQUENCE [LARGE SCALE GENOMIC DNA]</scope>
    <source>
        <strain evidence="8">IBRC-M10078</strain>
    </source>
</reference>
<dbReference type="PROSITE" id="PS00455">
    <property type="entry name" value="AMP_BINDING"/>
    <property type="match status" value="1"/>
</dbReference>
<dbReference type="FunFam" id="3.30.300.30:FF:000005">
    <property type="entry name" value="Acyl-coenzyme A synthetase ACSM5, mitochondrial"/>
    <property type="match status" value="1"/>
</dbReference>
<dbReference type="Proteomes" id="UP000199159">
    <property type="component" value="Unassembled WGS sequence"/>
</dbReference>
<dbReference type="Pfam" id="PF00501">
    <property type="entry name" value="AMP-binding"/>
    <property type="match status" value="1"/>
</dbReference>
<evidence type="ECO:0000256" key="3">
    <source>
        <dbReference type="ARBA" id="ARBA00022741"/>
    </source>
</evidence>
<evidence type="ECO:0000256" key="1">
    <source>
        <dbReference type="ARBA" id="ARBA00006432"/>
    </source>
</evidence>
<dbReference type="InterPro" id="IPR051087">
    <property type="entry name" value="Mitochondrial_ACSM"/>
</dbReference>
<evidence type="ECO:0000256" key="2">
    <source>
        <dbReference type="ARBA" id="ARBA00022598"/>
    </source>
</evidence>
<keyword evidence="2" id="KW-0436">Ligase</keyword>
<dbReference type="OrthoDB" id="9778383at2"/>
<dbReference type="InterPro" id="IPR042099">
    <property type="entry name" value="ANL_N_sf"/>
</dbReference>
<dbReference type="AlphaFoldDB" id="A0A1H0USV3"/>
<dbReference type="Pfam" id="PF13193">
    <property type="entry name" value="AMP-binding_C"/>
    <property type="match status" value="1"/>
</dbReference>
<sequence length="520" mass="58684">MDLSTLLTPEKYNIANEIDKHYSDQKLALIWEDESGEQKSVTYAELIKKSNQLANGLRTLGIEKGDRVVVMTTRLIESYVIYLACLKAGVVISPSSELLRSKDLVYRLNHSEAKAIITYHPYVTEFEKISEDTPFLQHRIVFGKEVSDWLSLESIISAESESFNTVETRKDDYAFLAYTSGTTGMPKGVVHSHGWGYAHLRIAAGKWLNISEKDTVWATAAPGWQKWVWSPLLSILGSGATGYVYHGKFQPGKYLQLLQDKKINVLCCTPTEYRMMAKHDEIANYNLNQLHTAVSAGEPLNREVIDVFSTNFNIQIRDGYGQTESTLLIANLNERIEKTGSMGQPLLKEFMEIVDENGQPVPVNEVGTIAVRRDFPALFELYYKDHERTMSSYVGDYFLTGDRASKDEDNYYWFQGRNDDVIISSGYTIGPFEVEDALMKHNSVKECAVVASPDSIRGNVVKAFVVLKDGIEGTDQLGNDLKQFVKNITAPYKYPRIIEFIESLPKTDSGKIRRVALRSN</sequence>
<dbReference type="InterPro" id="IPR025110">
    <property type="entry name" value="AMP-bd_C"/>
</dbReference>
<evidence type="ECO:0000313" key="7">
    <source>
        <dbReference type="EMBL" id="SDP69282.1"/>
    </source>
</evidence>
<dbReference type="PANTHER" id="PTHR43605:SF10">
    <property type="entry name" value="ACYL-COA SYNTHETASE MEDIUM CHAIN FAMILY MEMBER 3"/>
    <property type="match status" value="1"/>
</dbReference>
<dbReference type="Gene3D" id="3.30.300.30">
    <property type="match status" value="1"/>
</dbReference>
<dbReference type="GO" id="GO:0006637">
    <property type="term" value="P:acyl-CoA metabolic process"/>
    <property type="evidence" value="ECO:0007669"/>
    <property type="project" value="TreeGrafter"/>
</dbReference>
<accession>A0A1H0USV3</accession>
<keyword evidence="4" id="KW-0067">ATP-binding</keyword>
<protein>
    <submittedName>
        <fullName evidence="7">Acetyl-CoA synthetase</fullName>
    </submittedName>
</protein>
<dbReference type="InterPro" id="IPR000873">
    <property type="entry name" value="AMP-dep_synth/lig_dom"/>
</dbReference>
<dbReference type="GO" id="GO:0016405">
    <property type="term" value="F:CoA-ligase activity"/>
    <property type="evidence" value="ECO:0007669"/>
    <property type="project" value="UniProtKB-ARBA"/>
</dbReference>
<dbReference type="GO" id="GO:0004321">
    <property type="term" value="F:fatty-acyl-CoA synthase activity"/>
    <property type="evidence" value="ECO:0007669"/>
    <property type="project" value="TreeGrafter"/>
</dbReference>
<dbReference type="NCBIfam" id="NF047394">
    <property type="entry name" value="AcylCoAsynMbcS"/>
    <property type="match status" value="1"/>
</dbReference>
<dbReference type="InterPro" id="IPR020845">
    <property type="entry name" value="AMP-binding_CS"/>
</dbReference>
<dbReference type="STRING" id="930152.SAMN05216565_105145"/>
<dbReference type="GO" id="GO:0006633">
    <property type="term" value="P:fatty acid biosynthetic process"/>
    <property type="evidence" value="ECO:0007669"/>
    <property type="project" value="TreeGrafter"/>
</dbReference>
<evidence type="ECO:0000259" key="5">
    <source>
        <dbReference type="Pfam" id="PF00501"/>
    </source>
</evidence>
<organism evidence="7 8">
    <name type="scientific">Litchfieldia salsa</name>
    <dbReference type="NCBI Taxonomy" id="930152"/>
    <lineage>
        <taxon>Bacteria</taxon>
        <taxon>Bacillati</taxon>
        <taxon>Bacillota</taxon>
        <taxon>Bacilli</taxon>
        <taxon>Bacillales</taxon>
        <taxon>Bacillaceae</taxon>
        <taxon>Litchfieldia</taxon>
    </lineage>
</organism>
<dbReference type="EMBL" id="FNJU01000005">
    <property type="protein sequence ID" value="SDP69282.1"/>
    <property type="molecule type" value="Genomic_DNA"/>
</dbReference>
<proteinExistence type="inferred from homology"/>